<dbReference type="EMBL" id="BARS01007806">
    <property type="protein sequence ID" value="GAF69560.1"/>
    <property type="molecule type" value="Genomic_DNA"/>
</dbReference>
<dbReference type="AlphaFoldDB" id="X0T0J3"/>
<gene>
    <name evidence="1" type="ORF">S01H1_14966</name>
</gene>
<accession>X0T0J3</accession>
<feature type="non-terminal residue" evidence="1">
    <location>
        <position position="1"/>
    </location>
</feature>
<protein>
    <submittedName>
        <fullName evidence="1">Uncharacterized protein</fullName>
    </submittedName>
</protein>
<sequence length="179" mass="20720">DKDTKDYQKFIERIQPFIDGETRALVKGTELGLDITKGESAQEVKEVNIDFAKEILSFMTGVPTSILFSENTGGLNSTKETDKEQEEEFLTKKATLDFLPILHTFCDLFQLKGRQNLEFNSYFESMRVLNLTKEFDEDIVDDAIRYKIRESYYKMLNMHGTPPPIEKKDDDVIVDEEDI</sequence>
<name>X0T0J3_9ZZZZ</name>
<proteinExistence type="predicted"/>
<organism evidence="1">
    <name type="scientific">marine sediment metagenome</name>
    <dbReference type="NCBI Taxonomy" id="412755"/>
    <lineage>
        <taxon>unclassified sequences</taxon>
        <taxon>metagenomes</taxon>
        <taxon>ecological metagenomes</taxon>
    </lineage>
</organism>
<reference evidence="1" key="1">
    <citation type="journal article" date="2014" name="Front. Microbiol.">
        <title>High frequency of phylogenetically diverse reductive dehalogenase-homologous genes in deep subseafloor sedimentary metagenomes.</title>
        <authorList>
            <person name="Kawai M."/>
            <person name="Futagami T."/>
            <person name="Toyoda A."/>
            <person name="Takaki Y."/>
            <person name="Nishi S."/>
            <person name="Hori S."/>
            <person name="Arai W."/>
            <person name="Tsubouchi T."/>
            <person name="Morono Y."/>
            <person name="Uchiyama I."/>
            <person name="Ito T."/>
            <person name="Fujiyama A."/>
            <person name="Inagaki F."/>
            <person name="Takami H."/>
        </authorList>
    </citation>
    <scope>NUCLEOTIDE SEQUENCE</scope>
    <source>
        <strain evidence="1">Expedition CK06-06</strain>
    </source>
</reference>
<evidence type="ECO:0000313" key="1">
    <source>
        <dbReference type="EMBL" id="GAF69560.1"/>
    </source>
</evidence>
<comment type="caution">
    <text evidence="1">The sequence shown here is derived from an EMBL/GenBank/DDBJ whole genome shotgun (WGS) entry which is preliminary data.</text>
</comment>